<keyword evidence="6" id="KW-0378">Hydrolase</keyword>
<feature type="transmembrane region" description="Helical" evidence="8">
    <location>
        <begin position="6"/>
        <end position="27"/>
    </location>
</feature>
<dbReference type="GO" id="GO:0004635">
    <property type="term" value="F:phosphoribosyl-AMP cyclohydrolase activity"/>
    <property type="evidence" value="ECO:0007669"/>
    <property type="project" value="UniProtKB-EC"/>
</dbReference>
<feature type="domain" description="Phosphoribosyl-AMP cyclohydrolase" evidence="9">
    <location>
        <begin position="46"/>
        <end position="112"/>
    </location>
</feature>
<proteinExistence type="predicted"/>
<evidence type="ECO:0000256" key="8">
    <source>
        <dbReference type="SAM" id="Phobius"/>
    </source>
</evidence>
<gene>
    <name evidence="10" type="ORF">S01H4_28044</name>
</gene>
<evidence type="ECO:0000256" key="2">
    <source>
        <dbReference type="ARBA" id="ARBA00005169"/>
    </source>
</evidence>
<reference evidence="10" key="1">
    <citation type="journal article" date="2014" name="Front. Microbiol.">
        <title>High frequency of phylogenetically diverse reductive dehalogenase-homologous genes in deep subseafloor sedimentary metagenomes.</title>
        <authorList>
            <person name="Kawai M."/>
            <person name="Futagami T."/>
            <person name="Toyoda A."/>
            <person name="Takaki Y."/>
            <person name="Nishi S."/>
            <person name="Hori S."/>
            <person name="Arai W."/>
            <person name="Tsubouchi T."/>
            <person name="Morono Y."/>
            <person name="Uchiyama I."/>
            <person name="Ito T."/>
            <person name="Fujiyama A."/>
            <person name="Inagaki F."/>
            <person name="Takami H."/>
        </authorList>
    </citation>
    <scope>NUCLEOTIDE SEQUENCE</scope>
    <source>
        <strain evidence="10">Expedition CK06-06</strain>
    </source>
</reference>
<evidence type="ECO:0000256" key="1">
    <source>
        <dbReference type="ARBA" id="ARBA00000024"/>
    </source>
</evidence>
<comment type="caution">
    <text evidence="10">The sequence shown here is derived from an EMBL/GenBank/DDBJ whole genome shotgun (WGS) entry which is preliminary data.</text>
</comment>
<dbReference type="GO" id="GO:0000105">
    <property type="term" value="P:L-histidine biosynthetic process"/>
    <property type="evidence" value="ECO:0007669"/>
    <property type="project" value="UniProtKB-UniPathway"/>
</dbReference>
<dbReference type="UniPathway" id="UPA00031">
    <property type="reaction ID" value="UER00008"/>
</dbReference>
<comment type="catalytic activity">
    <reaction evidence="1">
        <text>1-(5-phospho-beta-D-ribosyl)-5'-AMP + H2O = 1-(5-phospho-beta-D-ribosyl)-5-[(5-phospho-beta-D-ribosylamino)methylideneamino]imidazole-4-carboxamide</text>
        <dbReference type="Rhea" id="RHEA:20049"/>
        <dbReference type="ChEBI" id="CHEBI:15377"/>
        <dbReference type="ChEBI" id="CHEBI:58435"/>
        <dbReference type="ChEBI" id="CHEBI:59457"/>
        <dbReference type="EC" id="3.5.4.19"/>
    </reaction>
</comment>
<dbReference type="SUPFAM" id="SSF141734">
    <property type="entry name" value="HisI-like"/>
    <property type="match status" value="1"/>
</dbReference>
<dbReference type="InterPro" id="IPR002496">
    <property type="entry name" value="PRib_AMP_CycHydrolase_dom"/>
</dbReference>
<protein>
    <recommendedName>
        <fullName evidence="3">phosphoribosyl-AMP cyclohydrolase</fullName>
        <ecNumber evidence="3">3.5.4.19</ecNumber>
    </recommendedName>
</protein>
<sequence length="128" mass="14465">LWLMVLSRVLLIPVIAALGYEVIYFGANHIKNALVRTVLAPGLWLQALRRTLSSGEVWFYSRSRQELWHKGETSGNRLLVRSVWKDCDSDTILVKAQPTGPVCHTGNKTCFFQQLSKQDIEAGHQEEG</sequence>
<evidence type="ECO:0000256" key="4">
    <source>
        <dbReference type="ARBA" id="ARBA00022490"/>
    </source>
</evidence>
<dbReference type="Pfam" id="PF01502">
    <property type="entry name" value="PRA-CH"/>
    <property type="match status" value="1"/>
</dbReference>
<keyword evidence="8" id="KW-1133">Transmembrane helix</keyword>
<organism evidence="10">
    <name type="scientific">marine sediment metagenome</name>
    <dbReference type="NCBI Taxonomy" id="412755"/>
    <lineage>
        <taxon>unclassified sequences</taxon>
        <taxon>metagenomes</taxon>
        <taxon>ecological metagenomes</taxon>
    </lineage>
</organism>
<evidence type="ECO:0000256" key="7">
    <source>
        <dbReference type="ARBA" id="ARBA00023102"/>
    </source>
</evidence>
<dbReference type="Gene3D" id="3.10.20.810">
    <property type="entry name" value="Phosphoribosyl-AMP cyclohydrolase"/>
    <property type="match status" value="1"/>
</dbReference>
<dbReference type="PANTHER" id="PTHR42945:SF9">
    <property type="entry name" value="HISTIDINE BIOSYNTHESIS BIFUNCTIONAL PROTEIN HISIE"/>
    <property type="match status" value="1"/>
</dbReference>
<dbReference type="EC" id="3.5.4.19" evidence="3"/>
<keyword evidence="5" id="KW-0028">Amino-acid biosynthesis</keyword>
<name>X1CBZ0_9ZZZZ</name>
<keyword evidence="8" id="KW-0472">Membrane</keyword>
<accession>X1CBZ0</accession>
<keyword evidence="7" id="KW-0368">Histidine biosynthesis</keyword>
<evidence type="ECO:0000256" key="5">
    <source>
        <dbReference type="ARBA" id="ARBA00022605"/>
    </source>
</evidence>
<keyword evidence="8" id="KW-0812">Transmembrane</keyword>
<keyword evidence="4" id="KW-0963">Cytoplasm</keyword>
<dbReference type="AlphaFoldDB" id="X1CBZ0"/>
<evidence type="ECO:0000259" key="9">
    <source>
        <dbReference type="Pfam" id="PF01502"/>
    </source>
</evidence>
<evidence type="ECO:0000256" key="6">
    <source>
        <dbReference type="ARBA" id="ARBA00022801"/>
    </source>
</evidence>
<evidence type="ECO:0000256" key="3">
    <source>
        <dbReference type="ARBA" id="ARBA00012721"/>
    </source>
</evidence>
<dbReference type="InterPro" id="IPR038019">
    <property type="entry name" value="PRib_AMP_CycHydrolase_sf"/>
</dbReference>
<feature type="non-terminal residue" evidence="10">
    <location>
        <position position="1"/>
    </location>
</feature>
<comment type="pathway">
    <text evidence="2">Amino-acid biosynthesis; L-histidine biosynthesis; L-histidine from 5-phospho-alpha-D-ribose 1-diphosphate: step 3/9.</text>
</comment>
<evidence type="ECO:0000313" key="10">
    <source>
        <dbReference type="EMBL" id="GAG81796.1"/>
    </source>
</evidence>
<dbReference type="PANTHER" id="PTHR42945">
    <property type="entry name" value="HISTIDINE BIOSYNTHESIS BIFUNCTIONAL PROTEIN"/>
    <property type="match status" value="1"/>
</dbReference>
<dbReference type="EMBL" id="BART01013843">
    <property type="protein sequence ID" value="GAG81796.1"/>
    <property type="molecule type" value="Genomic_DNA"/>
</dbReference>